<dbReference type="EMBL" id="PPTO01000009">
    <property type="protein sequence ID" value="RDB58167.1"/>
    <property type="molecule type" value="Genomic_DNA"/>
</dbReference>
<reference evidence="6 7" key="1">
    <citation type="journal article" date="2018" name="Elife">
        <title>Discovery and characterization of a prevalent human gut bacterial enzyme sufficient for the inactivation of a family of plant toxins.</title>
        <authorList>
            <person name="Koppel N."/>
            <person name="Bisanz J.E."/>
            <person name="Pandelia M.E."/>
            <person name="Turnbaugh P.J."/>
            <person name="Balskus E.P."/>
        </authorList>
    </citation>
    <scope>NUCLEOTIDE SEQUENCE [LARGE SCALE GENOMIC DNA]</scope>
    <source>
        <strain evidence="6 7">OB21 GAM31</strain>
    </source>
</reference>
<proteinExistence type="predicted"/>
<dbReference type="Pfam" id="PF00196">
    <property type="entry name" value="GerE"/>
    <property type="match status" value="1"/>
</dbReference>
<feature type="transmembrane region" description="Helical" evidence="4">
    <location>
        <begin position="348"/>
        <end position="367"/>
    </location>
</feature>
<dbReference type="AlphaFoldDB" id="A0A369LHN1"/>
<feature type="transmembrane region" description="Helical" evidence="4">
    <location>
        <begin position="291"/>
        <end position="310"/>
    </location>
</feature>
<keyword evidence="4" id="KW-0812">Transmembrane</keyword>
<evidence type="ECO:0000256" key="3">
    <source>
        <dbReference type="ARBA" id="ARBA00023163"/>
    </source>
</evidence>
<feature type="domain" description="HTH luxR-type" evidence="5">
    <location>
        <begin position="430"/>
        <end position="495"/>
    </location>
</feature>
<protein>
    <recommendedName>
        <fullName evidence="5">HTH luxR-type domain-containing protein</fullName>
    </recommendedName>
</protein>
<comment type="caution">
    <text evidence="6">The sequence shown here is derived from an EMBL/GenBank/DDBJ whole genome shotgun (WGS) entry which is preliminary data.</text>
</comment>
<sequence length="498" mass="55074">MSSMGLMQHSISQSEGSWKTPLMTLFALALYWPLFMLPLFPGEFFPQLPYASSNFTYSLLLFLVMLAGSLVLARRPNGLISFSRSAQVALCMLALILLAFVVLLLVFQKVGANPPLILFWLYPVVVGLYGVFLGVRMMFALACCEERLHAAIVLGSLLVSFVVGAIIPSVLQVCGLPYAGANYPMLLAAGGFAQILPKPDAKMFNVGLQSYTKRAFARNMLLVLMFVCYLFVSDMFMGSYVSRSSGVWFTGDALHLIIGFALYAVCSIGIFVEYRKERSSLSRSASGASSFFWGSFMLLLTIFLYCIALLNPVHVGLCAEIVLPSLPLAMVLLWLLGFEWARRSDRKIAQYIMVAIPLSIVGMNVVADAFGTMPFGNSGFMANTVNAVALAMAFLMAFFFFLWMILGVDGIYPQRGIEGASDEQEEAVRRLSSQYDLTQRECDVMRLLSKGHTQKRIAQDLGLSINSVQTYAKSLYRKMGVHSRQDLIDLVCDAKENE</sequence>
<keyword evidence="4" id="KW-0472">Membrane</keyword>
<feature type="transmembrane region" description="Helical" evidence="4">
    <location>
        <begin position="119"/>
        <end position="139"/>
    </location>
</feature>
<keyword evidence="4" id="KW-1133">Transmembrane helix</keyword>
<dbReference type="Gene3D" id="1.10.10.10">
    <property type="entry name" value="Winged helix-like DNA-binding domain superfamily/Winged helix DNA-binding domain"/>
    <property type="match status" value="1"/>
</dbReference>
<dbReference type="InterPro" id="IPR036388">
    <property type="entry name" value="WH-like_DNA-bd_sf"/>
</dbReference>
<dbReference type="InterPro" id="IPR000792">
    <property type="entry name" value="Tscrpt_reg_LuxR_C"/>
</dbReference>
<feature type="transmembrane region" description="Helical" evidence="4">
    <location>
        <begin position="55"/>
        <end position="73"/>
    </location>
</feature>
<evidence type="ECO:0000259" key="5">
    <source>
        <dbReference type="PROSITE" id="PS50043"/>
    </source>
</evidence>
<feature type="transmembrane region" description="Helical" evidence="4">
    <location>
        <begin position="216"/>
        <end position="241"/>
    </location>
</feature>
<dbReference type="PROSITE" id="PS50043">
    <property type="entry name" value="HTH_LUXR_2"/>
    <property type="match status" value="1"/>
</dbReference>
<feature type="transmembrane region" description="Helical" evidence="4">
    <location>
        <begin position="21"/>
        <end position="40"/>
    </location>
</feature>
<evidence type="ECO:0000256" key="1">
    <source>
        <dbReference type="ARBA" id="ARBA00023015"/>
    </source>
</evidence>
<dbReference type="CDD" id="cd06170">
    <property type="entry name" value="LuxR_C_like"/>
    <property type="match status" value="1"/>
</dbReference>
<organism evidence="6 7">
    <name type="scientific">Slackia isoflavoniconvertens</name>
    <dbReference type="NCBI Taxonomy" id="572010"/>
    <lineage>
        <taxon>Bacteria</taxon>
        <taxon>Bacillati</taxon>
        <taxon>Actinomycetota</taxon>
        <taxon>Coriobacteriia</taxon>
        <taxon>Eggerthellales</taxon>
        <taxon>Eggerthellaceae</taxon>
        <taxon>Slackia</taxon>
    </lineage>
</organism>
<feature type="transmembrane region" description="Helical" evidence="4">
    <location>
        <begin position="151"/>
        <end position="171"/>
    </location>
</feature>
<feature type="transmembrane region" description="Helical" evidence="4">
    <location>
        <begin position="177"/>
        <end position="196"/>
    </location>
</feature>
<feature type="transmembrane region" description="Helical" evidence="4">
    <location>
        <begin position="253"/>
        <end position="271"/>
    </location>
</feature>
<evidence type="ECO:0000313" key="7">
    <source>
        <dbReference type="Proteomes" id="UP000253975"/>
    </source>
</evidence>
<dbReference type="RefSeq" id="WP_114615677.1">
    <property type="nucleotide sequence ID" value="NZ_PPTO01000009.1"/>
</dbReference>
<feature type="transmembrane region" description="Helical" evidence="4">
    <location>
        <begin position="387"/>
        <end position="406"/>
    </location>
</feature>
<dbReference type="GO" id="GO:0006355">
    <property type="term" value="P:regulation of DNA-templated transcription"/>
    <property type="evidence" value="ECO:0007669"/>
    <property type="project" value="InterPro"/>
</dbReference>
<dbReference type="InterPro" id="IPR016032">
    <property type="entry name" value="Sig_transdc_resp-reg_C-effctor"/>
</dbReference>
<dbReference type="SMART" id="SM00421">
    <property type="entry name" value="HTH_LUXR"/>
    <property type="match status" value="1"/>
</dbReference>
<keyword evidence="2" id="KW-0238">DNA-binding</keyword>
<evidence type="ECO:0000256" key="2">
    <source>
        <dbReference type="ARBA" id="ARBA00023125"/>
    </source>
</evidence>
<accession>A0A369LHN1</accession>
<dbReference type="GO" id="GO:0003677">
    <property type="term" value="F:DNA binding"/>
    <property type="evidence" value="ECO:0007669"/>
    <property type="project" value="UniProtKB-KW"/>
</dbReference>
<feature type="transmembrane region" description="Helical" evidence="4">
    <location>
        <begin position="85"/>
        <end position="107"/>
    </location>
</feature>
<dbReference type="PANTHER" id="PTHR44688">
    <property type="entry name" value="DNA-BINDING TRANSCRIPTIONAL ACTIVATOR DEVR_DOSR"/>
    <property type="match status" value="1"/>
</dbReference>
<dbReference type="PRINTS" id="PR00038">
    <property type="entry name" value="HTHLUXR"/>
</dbReference>
<keyword evidence="1" id="KW-0805">Transcription regulation</keyword>
<evidence type="ECO:0000256" key="4">
    <source>
        <dbReference type="SAM" id="Phobius"/>
    </source>
</evidence>
<feature type="transmembrane region" description="Helical" evidence="4">
    <location>
        <begin position="322"/>
        <end position="341"/>
    </location>
</feature>
<dbReference type="Proteomes" id="UP000253975">
    <property type="component" value="Unassembled WGS sequence"/>
</dbReference>
<gene>
    <name evidence="6" type="ORF">C1881_06250</name>
</gene>
<evidence type="ECO:0000313" key="6">
    <source>
        <dbReference type="EMBL" id="RDB58167.1"/>
    </source>
</evidence>
<keyword evidence="3" id="KW-0804">Transcription</keyword>
<dbReference type="PANTHER" id="PTHR44688:SF16">
    <property type="entry name" value="DNA-BINDING TRANSCRIPTIONAL ACTIVATOR DEVR_DOSR"/>
    <property type="match status" value="1"/>
</dbReference>
<name>A0A369LHN1_9ACTN</name>
<dbReference type="SUPFAM" id="SSF46894">
    <property type="entry name" value="C-terminal effector domain of the bipartite response regulators"/>
    <property type="match status" value="1"/>
</dbReference>